<feature type="chain" id="PRO_5039229790" description="RlpA-like protein double-psi beta-barrel domain-containing protein" evidence="1">
    <location>
        <begin position="25"/>
        <end position="144"/>
    </location>
</feature>
<dbReference type="CDD" id="cd22268">
    <property type="entry name" value="DPBB_RlpA-like"/>
    <property type="match status" value="1"/>
</dbReference>
<keyword evidence="1" id="KW-0732">Signal</keyword>
<protein>
    <recommendedName>
        <fullName evidence="2">RlpA-like protein double-psi beta-barrel domain-containing protein</fullName>
    </recommendedName>
</protein>
<accession>A0A1D7Y464</accession>
<proteinExistence type="predicted"/>
<dbReference type="KEGG" id="spun:BFF78_04315"/>
<dbReference type="SUPFAM" id="SSF50685">
    <property type="entry name" value="Barwin-like endoglucanases"/>
    <property type="match status" value="1"/>
</dbReference>
<dbReference type="AlphaFoldDB" id="A0A1D7Y464"/>
<dbReference type="RefSeq" id="WP_069777033.1">
    <property type="nucleotide sequence ID" value="NZ_CP017248.1"/>
</dbReference>
<evidence type="ECO:0000313" key="4">
    <source>
        <dbReference type="Proteomes" id="UP000094960"/>
    </source>
</evidence>
<dbReference type="InterPro" id="IPR036908">
    <property type="entry name" value="RlpA-like_sf"/>
</dbReference>
<dbReference type="InterPro" id="IPR009009">
    <property type="entry name" value="RlpA-like_DPBB"/>
</dbReference>
<dbReference type="Gene3D" id="2.40.40.10">
    <property type="entry name" value="RlpA-like domain"/>
    <property type="match status" value="1"/>
</dbReference>
<gene>
    <name evidence="3" type="ORF">BFF78_04315</name>
</gene>
<dbReference type="PROSITE" id="PS51318">
    <property type="entry name" value="TAT"/>
    <property type="match status" value="1"/>
</dbReference>
<dbReference type="Proteomes" id="UP000094960">
    <property type="component" value="Chromosome"/>
</dbReference>
<dbReference type="InterPro" id="IPR006311">
    <property type="entry name" value="TAT_signal"/>
</dbReference>
<dbReference type="PANTHER" id="PTHR34183:SF8">
    <property type="entry name" value="ENDOLYTIC PEPTIDOGLYCAN TRANSGLYCOSYLASE RLPA-RELATED"/>
    <property type="match status" value="1"/>
</dbReference>
<name>A0A1D7Y464_9ACTN</name>
<organism evidence="3 4">
    <name type="scientific">Streptomyces fodineus</name>
    <dbReference type="NCBI Taxonomy" id="1904616"/>
    <lineage>
        <taxon>Bacteria</taxon>
        <taxon>Bacillati</taxon>
        <taxon>Actinomycetota</taxon>
        <taxon>Actinomycetes</taxon>
        <taxon>Kitasatosporales</taxon>
        <taxon>Streptomycetaceae</taxon>
        <taxon>Streptomyces</taxon>
    </lineage>
</organism>
<dbReference type="Pfam" id="PF03330">
    <property type="entry name" value="DPBB_1"/>
    <property type="match status" value="1"/>
</dbReference>
<feature type="domain" description="RlpA-like protein double-psi beta-barrel" evidence="2">
    <location>
        <begin position="52"/>
        <end position="138"/>
    </location>
</feature>
<evidence type="ECO:0000259" key="2">
    <source>
        <dbReference type="Pfam" id="PF03330"/>
    </source>
</evidence>
<dbReference type="EMBL" id="CP017248">
    <property type="protein sequence ID" value="AOR30381.1"/>
    <property type="molecule type" value="Genomic_DNA"/>
</dbReference>
<dbReference type="PANTHER" id="PTHR34183">
    <property type="entry name" value="ENDOLYTIC PEPTIDOGLYCAN TRANSGLYCOSYLASE RLPA"/>
    <property type="match status" value="1"/>
</dbReference>
<feature type="signal peptide" evidence="1">
    <location>
        <begin position="1"/>
        <end position="24"/>
    </location>
</feature>
<evidence type="ECO:0000256" key="1">
    <source>
        <dbReference type="SAM" id="SignalP"/>
    </source>
</evidence>
<reference evidence="4" key="1">
    <citation type="submission" date="2016-09" db="EMBL/GenBank/DDBJ databases">
        <title>Streptomyces puniciscabiei strain:TW1S1 Genome sequencing and assembly.</title>
        <authorList>
            <person name="Kim M.-K."/>
            <person name="Kim S.B."/>
        </authorList>
    </citation>
    <scope>NUCLEOTIDE SEQUENCE [LARGE SCALE GENOMIC DNA]</scope>
    <source>
        <strain evidence="4">TW1S1</strain>
    </source>
</reference>
<keyword evidence="4" id="KW-1185">Reference proteome</keyword>
<sequence length="144" mass="15304">MSKRILRLSLATGVAALTATVALAPASSAAPDSAQAHRRTCWASHYGPIPAGTQTANGDVFDNSKNTAATSLTRRPQLPFGTKVKVTNVANGKSLVVRINDRGTFRRTKQTPLCLDLTDGAFRRLGGSLNPDAGHIVVRQKVLR</sequence>
<evidence type="ECO:0000313" key="3">
    <source>
        <dbReference type="EMBL" id="AOR30381.1"/>
    </source>
</evidence>